<comment type="caution">
    <text evidence="4">The sequence shown here is derived from an EMBL/GenBank/DDBJ whole genome shotgun (WGS) entry which is preliminary data.</text>
</comment>
<dbReference type="Pfam" id="PF00011">
    <property type="entry name" value="HSP20"/>
    <property type="match status" value="1"/>
</dbReference>
<dbReference type="CDD" id="cd06464">
    <property type="entry name" value="ACD_sHsps-like"/>
    <property type="match status" value="1"/>
</dbReference>
<protein>
    <submittedName>
        <fullName evidence="4">Hsp20/alpha crystallin family protein</fullName>
    </submittedName>
</protein>
<feature type="domain" description="SHSP" evidence="3">
    <location>
        <begin position="31"/>
        <end position="137"/>
    </location>
</feature>
<dbReference type="InterPro" id="IPR002068">
    <property type="entry name" value="A-crystallin/Hsp20_dom"/>
</dbReference>
<gene>
    <name evidence="4" type="ORF">ENT37_00680</name>
</gene>
<evidence type="ECO:0000259" key="3">
    <source>
        <dbReference type="PROSITE" id="PS01031"/>
    </source>
</evidence>
<name>A0A7C4PKF7_9CHLR</name>
<proteinExistence type="inferred from homology"/>
<dbReference type="AlphaFoldDB" id="A0A7C4PKF7"/>
<dbReference type="InterPro" id="IPR008978">
    <property type="entry name" value="HSP20-like_chaperone"/>
</dbReference>
<dbReference type="PANTHER" id="PTHR11527">
    <property type="entry name" value="HEAT-SHOCK PROTEIN 20 FAMILY MEMBER"/>
    <property type="match status" value="1"/>
</dbReference>
<dbReference type="SUPFAM" id="SSF49764">
    <property type="entry name" value="HSP20-like chaperones"/>
    <property type="match status" value="1"/>
</dbReference>
<evidence type="ECO:0000313" key="4">
    <source>
        <dbReference type="EMBL" id="HGS20368.1"/>
    </source>
</evidence>
<dbReference type="EMBL" id="DSYK01000032">
    <property type="protein sequence ID" value="HGS20368.1"/>
    <property type="molecule type" value="Genomic_DNA"/>
</dbReference>
<evidence type="ECO:0000256" key="1">
    <source>
        <dbReference type="PROSITE-ProRule" id="PRU00285"/>
    </source>
</evidence>
<organism evidence="4">
    <name type="scientific">Anaerolinea thermolimosa</name>
    <dbReference type="NCBI Taxonomy" id="229919"/>
    <lineage>
        <taxon>Bacteria</taxon>
        <taxon>Bacillati</taxon>
        <taxon>Chloroflexota</taxon>
        <taxon>Anaerolineae</taxon>
        <taxon>Anaerolineales</taxon>
        <taxon>Anaerolineaceae</taxon>
        <taxon>Anaerolinea</taxon>
    </lineage>
</organism>
<accession>A0A7C4PKF7</accession>
<dbReference type="PROSITE" id="PS01031">
    <property type="entry name" value="SHSP"/>
    <property type="match status" value="1"/>
</dbReference>
<evidence type="ECO:0000256" key="2">
    <source>
        <dbReference type="RuleBase" id="RU003616"/>
    </source>
</evidence>
<sequence>MITITLRPASIRNQHMMDQPDYMLINWRVSGSTHIWRPPTDVLELEENYLVRVEIAGMNEKDFDIILDQNYLTIKGVRPEISTRRAYHQMEINFGEFITTVEIPGPIDPQAVSAEYKAGFLTITLPKVTPKQIPING</sequence>
<reference evidence="4" key="1">
    <citation type="journal article" date="2020" name="mSystems">
        <title>Genome- and Community-Level Interaction Insights into Carbon Utilization and Element Cycling Functions of Hydrothermarchaeota in Hydrothermal Sediment.</title>
        <authorList>
            <person name="Zhou Z."/>
            <person name="Liu Y."/>
            <person name="Xu W."/>
            <person name="Pan J."/>
            <person name="Luo Z.H."/>
            <person name="Li M."/>
        </authorList>
    </citation>
    <scope>NUCLEOTIDE SEQUENCE [LARGE SCALE GENOMIC DNA]</scope>
    <source>
        <strain evidence="4">SpSt-573</strain>
    </source>
</reference>
<dbReference type="Gene3D" id="2.60.40.790">
    <property type="match status" value="1"/>
</dbReference>
<comment type="similarity">
    <text evidence="1 2">Belongs to the small heat shock protein (HSP20) family.</text>
</comment>
<dbReference type="InterPro" id="IPR031107">
    <property type="entry name" value="Small_HSP"/>
</dbReference>